<dbReference type="HOGENOM" id="CLU_2708419_0_0_1"/>
<keyword evidence="2" id="KW-1185">Reference proteome</keyword>
<sequence>MPCVEAGQPCRAQDWQKEGLPSVTPGHGWRRRYEGLAPYGAMAYGRLLKDKRKEELGLARNLSRLTLLLLVRF</sequence>
<dbReference type="Proteomes" id="UP000032180">
    <property type="component" value="Chromosome 9"/>
</dbReference>
<dbReference type="AlphaFoldDB" id="A0A0D9XES7"/>
<reference evidence="1" key="3">
    <citation type="submission" date="2015-04" db="UniProtKB">
        <authorList>
            <consortium name="EnsemblPlants"/>
        </authorList>
    </citation>
    <scope>IDENTIFICATION</scope>
</reference>
<evidence type="ECO:0000313" key="1">
    <source>
        <dbReference type="EnsemblPlants" id="LPERR09G10040.3"/>
    </source>
</evidence>
<proteinExistence type="predicted"/>
<accession>A0A0D9XES7</accession>
<protein>
    <submittedName>
        <fullName evidence="1">Uncharacterized protein</fullName>
    </submittedName>
</protein>
<evidence type="ECO:0000313" key="2">
    <source>
        <dbReference type="Proteomes" id="UP000032180"/>
    </source>
</evidence>
<reference evidence="1 2" key="1">
    <citation type="submission" date="2012-08" db="EMBL/GenBank/DDBJ databases">
        <title>Oryza genome evolution.</title>
        <authorList>
            <person name="Wing R.A."/>
        </authorList>
    </citation>
    <scope>NUCLEOTIDE SEQUENCE</scope>
</reference>
<name>A0A0D9XES7_9ORYZ</name>
<reference evidence="2" key="2">
    <citation type="submission" date="2013-12" db="EMBL/GenBank/DDBJ databases">
        <authorList>
            <person name="Yu Y."/>
            <person name="Lee S."/>
            <person name="de Baynast K."/>
            <person name="Wissotski M."/>
            <person name="Liu L."/>
            <person name="Talag J."/>
            <person name="Goicoechea J."/>
            <person name="Angelova A."/>
            <person name="Jetty R."/>
            <person name="Kudrna D."/>
            <person name="Golser W."/>
            <person name="Rivera L."/>
            <person name="Zhang J."/>
            <person name="Wing R."/>
        </authorList>
    </citation>
    <scope>NUCLEOTIDE SEQUENCE</scope>
</reference>
<dbReference type="EnsemblPlants" id="LPERR09G10040.3">
    <property type="protein sequence ID" value="LPERR09G10040.3"/>
    <property type="gene ID" value="LPERR09G10040"/>
</dbReference>
<organism evidence="1 2">
    <name type="scientific">Leersia perrieri</name>
    <dbReference type="NCBI Taxonomy" id="77586"/>
    <lineage>
        <taxon>Eukaryota</taxon>
        <taxon>Viridiplantae</taxon>
        <taxon>Streptophyta</taxon>
        <taxon>Embryophyta</taxon>
        <taxon>Tracheophyta</taxon>
        <taxon>Spermatophyta</taxon>
        <taxon>Magnoliopsida</taxon>
        <taxon>Liliopsida</taxon>
        <taxon>Poales</taxon>
        <taxon>Poaceae</taxon>
        <taxon>BOP clade</taxon>
        <taxon>Oryzoideae</taxon>
        <taxon>Oryzeae</taxon>
        <taxon>Oryzinae</taxon>
        <taxon>Leersia</taxon>
    </lineage>
</organism>
<dbReference type="Gramene" id="LPERR09G10040.3">
    <property type="protein sequence ID" value="LPERR09G10040.3"/>
    <property type="gene ID" value="LPERR09G10040"/>
</dbReference>